<dbReference type="Proteomes" id="UP000027318">
    <property type="component" value="Unassembled WGS sequence"/>
</dbReference>
<dbReference type="PANTHER" id="PTHR37308">
    <property type="entry name" value="INTEGRAL MEMBRANE PROTEIN"/>
    <property type="match status" value="1"/>
</dbReference>
<keyword evidence="3" id="KW-1185">Reference proteome</keyword>
<keyword evidence="1" id="KW-0812">Transmembrane</keyword>
<feature type="transmembrane region" description="Helical" evidence="1">
    <location>
        <begin position="125"/>
        <end position="143"/>
    </location>
</feature>
<dbReference type="RefSeq" id="WP_204368196.1">
    <property type="nucleotide sequence ID" value="NZ_JBKBNO010000001.1"/>
</dbReference>
<feature type="transmembrane region" description="Helical" evidence="1">
    <location>
        <begin position="284"/>
        <end position="302"/>
    </location>
</feature>
<dbReference type="PANTHER" id="PTHR37308:SF1">
    <property type="entry name" value="POLYPRENYL-PHOSPHATE TRANSPORTER"/>
    <property type="match status" value="1"/>
</dbReference>
<dbReference type="EMBL" id="JMSZ01000016">
    <property type="protein sequence ID" value="KDE40502.1"/>
    <property type="molecule type" value="Genomic_DNA"/>
</dbReference>
<keyword evidence="1" id="KW-0472">Membrane</keyword>
<proteinExistence type="predicted"/>
<feature type="transmembrane region" description="Helical" evidence="1">
    <location>
        <begin position="73"/>
        <end position="95"/>
    </location>
</feature>
<keyword evidence="1" id="KW-1133">Transmembrane helix</keyword>
<comment type="caution">
    <text evidence="2">The sequence shown here is derived from an EMBL/GenBank/DDBJ whole genome shotgun (WGS) entry which is preliminary data.</text>
</comment>
<feature type="transmembrane region" description="Helical" evidence="1">
    <location>
        <begin position="101"/>
        <end position="118"/>
    </location>
</feature>
<dbReference type="AlphaFoldDB" id="A0A063Y7Z7"/>
<feature type="transmembrane region" description="Helical" evidence="1">
    <location>
        <begin position="226"/>
        <end position="246"/>
    </location>
</feature>
<accession>A0A063Y7Z7</accession>
<organism evidence="2 3">
    <name type="scientific">Nitrincola lacisaponensis</name>
    <dbReference type="NCBI Taxonomy" id="267850"/>
    <lineage>
        <taxon>Bacteria</taxon>
        <taxon>Pseudomonadati</taxon>
        <taxon>Pseudomonadota</taxon>
        <taxon>Gammaproteobacteria</taxon>
        <taxon>Oceanospirillales</taxon>
        <taxon>Oceanospirillaceae</taxon>
        <taxon>Nitrincola</taxon>
    </lineage>
</organism>
<protein>
    <submittedName>
        <fullName evidence="2">Arginine/ornithine antiporter ArcD</fullName>
    </submittedName>
</protein>
<sequence>MQRSKKEYAVLAGKGMLMGAADAVPGVSGGTVAFITGIYEELIHSLKQCGPEALKVLFTQGIAACWRHINGTFLLTLVGGILFSLLTLARVVLYLLDQYPVLLWSFFFGLILASTWSVMRHTGRFGWNVAAVFVLGTLLALQVTSMTPGVADPGYMMIFVSGMVAICAMILPGISGSFILLLLGMYAPVLMALKAFQLDFIAVFVLGCVIGLLSFSRVLSWAFAHYRVLTLSLLGGFMLGSLNRVWPWKYTLSYSINRQGEEVPIQQKNILPDTFHALTGQDPMTLVAVGLMVLGVILVLVLDRR</sequence>
<reference evidence="2 3" key="1">
    <citation type="journal article" date="2005" name="Int. J. Syst. Evol. Microbiol.">
        <title>Nitrincola lacisaponensis gen. nov., sp. nov., a novel alkaliphilic bacterium isolated from an alkaline, saline lake.</title>
        <authorList>
            <person name="Dimitriu P.A."/>
            <person name="Shukla S.K."/>
            <person name="Conradt J."/>
            <person name="Marquez M.C."/>
            <person name="Ventosa A."/>
            <person name="Maglia A."/>
            <person name="Peyton B.M."/>
            <person name="Pinkart H.C."/>
            <person name="Mormile M.R."/>
        </authorList>
    </citation>
    <scope>NUCLEOTIDE SEQUENCE [LARGE SCALE GENOMIC DNA]</scope>
    <source>
        <strain evidence="2 3">4CA</strain>
    </source>
</reference>
<gene>
    <name evidence="2" type="ORF">ADINL_1094</name>
</gene>
<feature type="transmembrane region" description="Helical" evidence="1">
    <location>
        <begin position="155"/>
        <end position="171"/>
    </location>
</feature>
<dbReference type="STRING" id="267850.ADINL_1094"/>
<dbReference type="InterPro" id="IPR007163">
    <property type="entry name" value="VCA0040-like"/>
</dbReference>
<evidence type="ECO:0000313" key="3">
    <source>
        <dbReference type="Proteomes" id="UP000027318"/>
    </source>
</evidence>
<name>A0A063Y7Z7_9GAMM</name>
<evidence type="ECO:0000313" key="2">
    <source>
        <dbReference type="EMBL" id="KDE40502.1"/>
    </source>
</evidence>
<dbReference type="Pfam" id="PF04018">
    <property type="entry name" value="VCA0040-like"/>
    <property type="match status" value="1"/>
</dbReference>
<evidence type="ECO:0000256" key="1">
    <source>
        <dbReference type="SAM" id="Phobius"/>
    </source>
</evidence>
<feature type="transmembrane region" description="Helical" evidence="1">
    <location>
        <begin position="201"/>
        <end position="219"/>
    </location>
</feature>